<keyword evidence="3" id="KW-1185">Reference proteome</keyword>
<organism evidence="2 3">
    <name type="scientific">Chengkuizengella marina</name>
    <dbReference type="NCBI Taxonomy" id="2507566"/>
    <lineage>
        <taxon>Bacteria</taxon>
        <taxon>Bacillati</taxon>
        <taxon>Bacillota</taxon>
        <taxon>Bacilli</taxon>
        <taxon>Bacillales</taxon>
        <taxon>Paenibacillaceae</taxon>
        <taxon>Chengkuizengella</taxon>
    </lineage>
</organism>
<dbReference type="SUPFAM" id="SSF48452">
    <property type="entry name" value="TPR-like"/>
    <property type="match status" value="1"/>
</dbReference>
<dbReference type="Gene3D" id="1.25.40.10">
    <property type="entry name" value="Tetratricopeptide repeat domain"/>
    <property type="match status" value="1"/>
</dbReference>
<proteinExistence type="predicted"/>
<accession>A0A6N9Q228</accession>
<dbReference type="Proteomes" id="UP000448943">
    <property type="component" value="Unassembled WGS sequence"/>
</dbReference>
<evidence type="ECO:0000313" key="2">
    <source>
        <dbReference type="EMBL" id="NBI28520.1"/>
    </source>
</evidence>
<protein>
    <submittedName>
        <fullName evidence="2">Tetratricopeptide repeat protein</fullName>
    </submittedName>
</protein>
<comment type="caution">
    <text evidence="2">The sequence shown here is derived from an EMBL/GenBank/DDBJ whole genome shotgun (WGS) entry which is preliminary data.</text>
</comment>
<name>A0A6N9Q228_9BACL</name>
<dbReference type="EMBL" id="SIJB01000015">
    <property type="protein sequence ID" value="NBI28520.1"/>
    <property type="molecule type" value="Genomic_DNA"/>
</dbReference>
<dbReference type="Pfam" id="PF13374">
    <property type="entry name" value="TPR_10"/>
    <property type="match status" value="1"/>
</dbReference>
<dbReference type="Pfam" id="PF13181">
    <property type="entry name" value="TPR_8"/>
    <property type="match status" value="1"/>
</dbReference>
<dbReference type="SMART" id="SM00028">
    <property type="entry name" value="TPR"/>
    <property type="match status" value="2"/>
</dbReference>
<feature type="repeat" description="TPR" evidence="1">
    <location>
        <begin position="149"/>
        <end position="182"/>
    </location>
</feature>
<sequence length="204" mass="24610">MVQHNKKHSLLIIIHAEWRYIMNIPYNMNYTIHADSLREYPENREQMLKGIQYLKDKLDLEENIIDQAKLLGNIGAFLRIVNNLKEAEHYLLKAIKCCKQENNHLGLFINQLRISHVYHWKQNYAKANQMFCELVKMVENEPKYINYKDFVYQHYGKCLFDQKRLDEALIYFLEALRIRKDKKENLLIESSEKAIEKCKEKMRN</sequence>
<evidence type="ECO:0000313" key="3">
    <source>
        <dbReference type="Proteomes" id="UP000448943"/>
    </source>
</evidence>
<evidence type="ECO:0000256" key="1">
    <source>
        <dbReference type="PROSITE-ProRule" id="PRU00339"/>
    </source>
</evidence>
<dbReference type="InterPro" id="IPR019734">
    <property type="entry name" value="TPR_rpt"/>
</dbReference>
<dbReference type="PROSITE" id="PS50005">
    <property type="entry name" value="TPR"/>
    <property type="match status" value="1"/>
</dbReference>
<dbReference type="AlphaFoldDB" id="A0A6N9Q228"/>
<dbReference type="InterPro" id="IPR011990">
    <property type="entry name" value="TPR-like_helical_dom_sf"/>
</dbReference>
<keyword evidence="1" id="KW-0802">TPR repeat</keyword>
<reference evidence="2 3" key="1">
    <citation type="submission" date="2019-01" db="EMBL/GenBank/DDBJ databases">
        <title>Chengkuizengella sp. nov., isolated from deep-sea sediment of East Pacific Ocean.</title>
        <authorList>
            <person name="Yang J."/>
            <person name="Lai Q."/>
            <person name="Shao Z."/>
        </authorList>
    </citation>
    <scope>NUCLEOTIDE SEQUENCE [LARGE SCALE GENOMIC DNA]</scope>
    <source>
        <strain evidence="2 3">YPA3-1-1</strain>
    </source>
</reference>
<gene>
    <name evidence="2" type="ORF">ERL59_06090</name>
</gene>